<dbReference type="Gene3D" id="3.10.105.10">
    <property type="entry name" value="Dipeptide-binding Protein, Domain 3"/>
    <property type="match status" value="1"/>
</dbReference>
<evidence type="ECO:0000259" key="6">
    <source>
        <dbReference type="Pfam" id="PF00496"/>
    </source>
</evidence>
<dbReference type="EMBL" id="JAAVLN010000003">
    <property type="protein sequence ID" value="NKC05034.1"/>
    <property type="molecule type" value="Genomic_DNA"/>
</dbReference>
<accession>A0ABX1DQ18</accession>
<evidence type="ECO:0000256" key="1">
    <source>
        <dbReference type="ARBA" id="ARBA00004418"/>
    </source>
</evidence>
<feature type="domain" description="Solute-binding protein family 5" evidence="6">
    <location>
        <begin position="3"/>
        <end position="358"/>
    </location>
</feature>
<dbReference type="SUPFAM" id="SSF53850">
    <property type="entry name" value="Periplasmic binding protein-like II"/>
    <property type="match status" value="1"/>
</dbReference>
<comment type="similarity">
    <text evidence="2">Belongs to the bacterial solute-binding protein 5 family.</text>
</comment>
<dbReference type="CDD" id="cd00995">
    <property type="entry name" value="PBP2_NikA_DppA_OppA_like"/>
    <property type="match status" value="1"/>
</dbReference>
<dbReference type="InterPro" id="IPR000914">
    <property type="entry name" value="SBP_5_dom"/>
</dbReference>
<reference evidence="7 8" key="1">
    <citation type="submission" date="2020-03" db="EMBL/GenBank/DDBJ databases">
        <title>Whole genome sequencing of clinical and environmental type strains of Ochrobactrum.</title>
        <authorList>
            <person name="Dharne M."/>
        </authorList>
    </citation>
    <scope>NUCLEOTIDE SEQUENCE [LARGE SCALE GENOMIC DNA]</scope>
    <source>
        <strain evidence="7 8">CIP 109452</strain>
    </source>
</reference>
<dbReference type="InterPro" id="IPR039424">
    <property type="entry name" value="SBP_5"/>
</dbReference>
<evidence type="ECO:0000256" key="4">
    <source>
        <dbReference type="ARBA" id="ARBA00022729"/>
    </source>
</evidence>
<sequence>MATGVTQPDDKTYLYKIRKDAKFWDGSPVTTADVAFSLQRNLDPNVKSRWARYYINVDKVEAVDDETVKVTLKQPDIMFNSAMATAASAVIKKSHAEANGNVIGTPQVAPMCSGPFKLTAWNTGSSIILEKNKDYWNPTHAALADKFEFKFVVDTSAQVNGLITGQLQGMYGPTGTAIGALKKATAGKLYFGKSFSNYQLIPNMRPDATSVAANEKKIRQALSLAINRTAIAAKVFNGAAIPTISPAPSAAFSNMASANPNLEVPAIDLEKAKALVAEAGPIEKPLLLAYGARSDYEMLASLIMDAGRKIGVPIELKAVPYDQYVAAFFDGKLRQNDFMMMTKNINMTDPLDFFSVFTPSFAALNFGHYDNPEVVDRIVKARSETDEAKRSALISEAQNIIVREKAWIPLVEFTNALYMDGSITGAPASYVFPYYPWAAQVGAAK</sequence>
<dbReference type="Proteomes" id="UP000704467">
    <property type="component" value="Unassembled WGS sequence"/>
</dbReference>
<evidence type="ECO:0000256" key="3">
    <source>
        <dbReference type="ARBA" id="ARBA00022448"/>
    </source>
</evidence>
<dbReference type="InterPro" id="IPR030678">
    <property type="entry name" value="Peptide/Ni-bd"/>
</dbReference>
<dbReference type="PANTHER" id="PTHR30290:SF10">
    <property type="entry name" value="PERIPLASMIC OLIGOPEPTIDE-BINDING PROTEIN-RELATED"/>
    <property type="match status" value="1"/>
</dbReference>
<name>A0ABX1DQ18_9HYPH</name>
<keyword evidence="4" id="KW-0732">Signal</keyword>
<dbReference type="Pfam" id="PF00496">
    <property type="entry name" value="SBP_bac_5"/>
    <property type="match status" value="1"/>
</dbReference>
<evidence type="ECO:0000256" key="2">
    <source>
        <dbReference type="ARBA" id="ARBA00005695"/>
    </source>
</evidence>
<evidence type="ECO:0000313" key="7">
    <source>
        <dbReference type="EMBL" id="NKC05034.1"/>
    </source>
</evidence>
<proteinExistence type="inferred from homology"/>
<keyword evidence="5" id="KW-0574">Periplasm</keyword>
<keyword evidence="8" id="KW-1185">Reference proteome</keyword>
<comment type="caution">
    <text evidence="7">The sequence shown here is derived from an EMBL/GenBank/DDBJ whole genome shotgun (WGS) entry which is preliminary data.</text>
</comment>
<dbReference type="PIRSF" id="PIRSF002741">
    <property type="entry name" value="MppA"/>
    <property type="match status" value="1"/>
</dbReference>
<gene>
    <name evidence="7" type="ORF">HED55_23235</name>
</gene>
<dbReference type="Gene3D" id="3.90.76.10">
    <property type="entry name" value="Dipeptide-binding Protein, Domain 1"/>
    <property type="match status" value="1"/>
</dbReference>
<dbReference type="PANTHER" id="PTHR30290">
    <property type="entry name" value="PERIPLASMIC BINDING COMPONENT OF ABC TRANSPORTER"/>
    <property type="match status" value="1"/>
</dbReference>
<evidence type="ECO:0000313" key="8">
    <source>
        <dbReference type="Proteomes" id="UP000704467"/>
    </source>
</evidence>
<keyword evidence="3" id="KW-0813">Transport</keyword>
<protein>
    <submittedName>
        <fullName evidence="7">ABC transporter substrate-binding protein</fullName>
    </submittedName>
</protein>
<dbReference type="Gene3D" id="3.40.190.10">
    <property type="entry name" value="Periplasmic binding protein-like II"/>
    <property type="match status" value="1"/>
</dbReference>
<organism evidence="7 8">
    <name type="scientific">Brucella haematophila</name>
    <dbReference type="NCBI Taxonomy" id="419474"/>
    <lineage>
        <taxon>Bacteria</taxon>
        <taxon>Pseudomonadati</taxon>
        <taxon>Pseudomonadota</taxon>
        <taxon>Alphaproteobacteria</taxon>
        <taxon>Hyphomicrobiales</taxon>
        <taxon>Brucellaceae</taxon>
        <taxon>Brucella/Ochrobactrum group</taxon>
        <taxon>Brucella</taxon>
    </lineage>
</organism>
<comment type="subcellular location">
    <subcellularLocation>
        <location evidence="1">Periplasm</location>
    </subcellularLocation>
</comment>
<evidence type="ECO:0000256" key="5">
    <source>
        <dbReference type="ARBA" id="ARBA00022764"/>
    </source>
</evidence>